<protein>
    <submittedName>
        <fullName evidence="2">Uncharacterized protein</fullName>
    </submittedName>
</protein>
<proteinExistence type="predicted"/>
<dbReference type="AlphaFoldDB" id="A0A087G1X8"/>
<dbReference type="EMBL" id="KL974264">
    <property type="protein sequence ID" value="KFK23880.1"/>
    <property type="molecule type" value="Genomic_DNA"/>
</dbReference>
<dbReference type="OrthoDB" id="1936631at2759"/>
<evidence type="ECO:0000313" key="2">
    <source>
        <dbReference type="EMBL" id="KFK23880.1"/>
    </source>
</evidence>
<feature type="compositionally biased region" description="Acidic residues" evidence="1">
    <location>
        <begin position="58"/>
        <end position="67"/>
    </location>
</feature>
<feature type="region of interest" description="Disordered" evidence="1">
    <location>
        <begin position="25"/>
        <end position="67"/>
    </location>
</feature>
<name>A0A087G1X8_ARAAL</name>
<dbReference type="Proteomes" id="UP000029120">
    <property type="component" value="Unassembled WGS sequence"/>
</dbReference>
<accession>A0A087G1X8</accession>
<evidence type="ECO:0000256" key="1">
    <source>
        <dbReference type="SAM" id="MobiDB-lite"/>
    </source>
</evidence>
<sequence length="89" mass="10265">ESVRHFIAIAEKELELYYRHVALYDDPSNRNPLSILDDSSSESDNHRRSELYLSCSDTEAEYEDEDAKEELYEIDNGSSFAKAELSENV</sequence>
<keyword evidence="3" id="KW-1185">Reference proteome</keyword>
<reference evidence="3" key="1">
    <citation type="journal article" date="2015" name="Nat. Plants">
        <title>Genome expansion of Arabis alpina linked with retrotransposition and reduced symmetric DNA methylation.</title>
        <authorList>
            <person name="Willing E.M."/>
            <person name="Rawat V."/>
            <person name="Mandakova T."/>
            <person name="Maumus F."/>
            <person name="James G.V."/>
            <person name="Nordstroem K.J."/>
            <person name="Becker C."/>
            <person name="Warthmann N."/>
            <person name="Chica C."/>
            <person name="Szarzynska B."/>
            <person name="Zytnicki M."/>
            <person name="Albani M.C."/>
            <person name="Kiefer C."/>
            <person name="Bergonzi S."/>
            <person name="Castaings L."/>
            <person name="Mateos J.L."/>
            <person name="Berns M.C."/>
            <person name="Bujdoso N."/>
            <person name="Piofczyk T."/>
            <person name="de Lorenzo L."/>
            <person name="Barrero-Sicilia C."/>
            <person name="Mateos I."/>
            <person name="Piednoel M."/>
            <person name="Hagmann J."/>
            <person name="Chen-Min-Tao R."/>
            <person name="Iglesias-Fernandez R."/>
            <person name="Schuster S.C."/>
            <person name="Alonso-Blanco C."/>
            <person name="Roudier F."/>
            <person name="Carbonero P."/>
            <person name="Paz-Ares J."/>
            <person name="Davis S.J."/>
            <person name="Pecinka A."/>
            <person name="Quesneville H."/>
            <person name="Colot V."/>
            <person name="Lysak M.A."/>
            <person name="Weigel D."/>
            <person name="Coupland G."/>
            <person name="Schneeberger K."/>
        </authorList>
    </citation>
    <scope>NUCLEOTIDE SEQUENCE [LARGE SCALE GENOMIC DNA]</scope>
    <source>
        <strain evidence="3">cv. Pajares</strain>
    </source>
</reference>
<dbReference type="Gramene" id="KFK23880">
    <property type="protein sequence ID" value="KFK23880"/>
    <property type="gene ID" value="AALP_AAs42640U000100"/>
</dbReference>
<dbReference type="eggNOG" id="KOG1990">
    <property type="taxonomic scope" value="Eukaryota"/>
</dbReference>
<feature type="non-terminal residue" evidence="2">
    <location>
        <position position="1"/>
    </location>
</feature>
<gene>
    <name evidence="2" type="ORF">AALP_AAs42640U000100</name>
</gene>
<evidence type="ECO:0000313" key="3">
    <source>
        <dbReference type="Proteomes" id="UP000029120"/>
    </source>
</evidence>
<organism evidence="2 3">
    <name type="scientific">Arabis alpina</name>
    <name type="common">Alpine rock-cress</name>
    <dbReference type="NCBI Taxonomy" id="50452"/>
    <lineage>
        <taxon>Eukaryota</taxon>
        <taxon>Viridiplantae</taxon>
        <taxon>Streptophyta</taxon>
        <taxon>Embryophyta</taxon>
        <taxon>Tracheophyta</taxon>
        <taxon>Spermatophyta</taxon>
        <taxon>Magnoliopsida</taxon>
        <taxon>eudicotyledons</taxon>
        <taxon>Gunneridae</taxon>
        <taxon>Pentapetalae</taxon>
        <taxon>rosids</taxon>
        <taxon>malvids</taxon>
        <taxon>Brassicales</taxon>
        <taxon>Brassicaceae</taxon>
        <taxon>Arabideae</taxon>
        <taxon>Arabis</taxon>
    </lineage>
</organism>